<dbReference type="AlphaFoldDB" id="A0A382UEV2"/>
<dbReference type="Gene3D" id="3.40.390.30">
    <property type="entry name" value="Metalloproteases ('zincins'), catalytic domain"/>
    <property type="match status" value="1"/>
</dbReference>
<name>A0A382UEV2_9ZZZZ</name>
<gene>
    <name evidence="1" type="ORF">METZ01_LOCUS385092</name>
</gene>
<sequence>MRNHQREVSVDSPALRRQMRWLLNNGFKWAEYELAVHFVSAKRMALINLKYLGHEGPTD</sequence>
<feature type="non-terminal residue" evidence="1">
    <location>
        <position position="59"/>
    </location>
</feature>
<protein>
    <submittedName>
        <fullName evidence="1">Uncharacterized protein</fullName>
    </submittedName>
</protein>
<dbReference type="InterPro" id="IPR023091">
    <property type="entry name" value="MetalPrtase_cat_dom_sf_prd"/>
</dbReference>
<reference evidence="1" key="1">
    <citation type="submission" date="2018-05" db="EMBL/GenBank/DDBJ databases">
        <authorList>
            <person name="Lanie J.A."/>
            <person name="Ng W.-L."/>
            <person name="Kazmierczak K.M."/>
            <person name="Andrzejewski T.M."/>
            <person name="Davidsen T.M."/>
            <person name="Wayne K.J."/>
            <person name="Tettelin H."/>
            <person name="Glass J.I."/>
            <person name="Rusch D."/>
            <person name="Podicherti R."/>
            <person name="Tsui H.-C.T."/>
            <person name="Winkler M.E."/>
        </authorList>
    </citation>
    <scope>NUCLEOTIDE SEQUENCE</scope>
</reference>
<proteinExistence type="predicted"/>
<dbReference type="EMBL" id="UINC01143361">
    <property type="protein sequence ID" value="SVD32238.1"/>
    <property type="molecule type" value="Genomic_DNA"/>
</dbReference>
<evidence type="ECO:0000313" key="1">
    <source>
        <dbReference type="EMBL" id="SVD32238.1"/>
    </source>
</evidence>
<dbReference type="GO" id="GO:0004222">
    <property type="term" value="F:metalloendopeptidase activity"/>
    <property type="evidence" value="ECO:0007669"/>
    <property type="project" value="InterPro"/>
</dbReference>
<dbReference type="SUPFAM" id="SSF55486">
    <property type="entry name" value="Metalloproteases ('zincins'), catalytic domain"/>
    <property type="match status" value="1"/>
</dbReference>
<organism evidence="1">
    <name type="scientific">marine metagenome</name>
    <dbReference type="NCBI Taxonomy" id="408172"/>
    <lineage>
        <taxon>unclassified sequences</taxon>
        <taxon>metagenomes</taxon>
        <taxon>ecological metagenomes</taxon>
    </lineage>
</organism>
<accession>A0A382UEV2</accession>